<keyword evidence="3 12" id="KW-1003">Cell membrane</keyword>
<dbReference type="InterPro" id="IPR001915">
    <property type="entry name" value="Peptidase_M48"/>
</dbReference>
<dbReference type="Proteomes" id="UP000283993">
    <property type="component" value="Unassembled WGS sequence"/>
</dbReference>
<keyword evidence="12" id="KW-0346">Stress response</keyword>
<protein>
    <recommendedName>
        <fullName evidence="12">Protease HtpX</fullName>
        <ecNumber evidence="12">3.4.24.-</ecNumber>
    </recommendedName>
    <alternativeName>
        <fullName evidence="12">Heat shock protein HtpX</fullName>
    </alternativeName>
</protein>
<name>A0A423PTD7_9GAMM</name>
<evidence type="ECO:0000256" key="7">
    <source>
        <dbReference type="ARBA" id="ARBA00022801"/>
    </source>
</evidence>
<dbReference type="CDD" id="cd07336">
    <property type="entry name" value="M48B_HtpX_like"/>
    <property type="match status" value="1"/>
</dbReference>
<dbReference type="PANTHER" id="PTHR43221">
    <property type="entry name" value="PROTEASE HTPX"/>
    <property type="match status" value="1"/>
</dbReference>
<dbReference type="HAMAP" id="MF_00188">
    <property type="entry name" value="Pept_M48_protease_HtpX"/>
    <property type="match status" value="1"/>
</dbReference>
<feature type="transmembrane region" description="Helical" evidence="12">
    <location>
        <begin position="7"/>
        <end position="24"/>
    </location>
</feature>
<evidence type="ECO:0000259" key="13">
    <source>
        <dbReference type="Pfam" id="PF01435"/>
    </source>
</evidence>
<feature type="binding site" evidence="12">
    <location>
        <position position="134"/>
    </location>
    <ligand>
        <name>Zn(2+)</name>
        <dbReference type="ChEBI" id="CHEBI:29105"/>
        <note>catalytic</note>
    </ligand>
</feature>
<comment type="subcellular location">
    <subcellularLocation>
        <location evidence="1 12">Cell membrane</location>
        <topology evidence="1 12">Multi-pass membrane protein</topology>
    </subcellularLocation>
</comment>
<comment type="caution">
    <text evidence="14">The sequence shown here is derived from an EMBL/GenBank/DDBJ whole genome shotgun (WGS) entry which is preliminary data.</text>
</comment>
<evidence type="ECO:0000313" key="14">
    <source>
        <dbReference type="EMBL" id="ROO28853.1"/>
    </source>
</evidence>
<dbReference type="PANTHER" id="PTHR43221:SF1">
    <property type="entry name" value="PROTEASE HTPX"/>
    <property type="match status" value="1"/>
</dbReference>
<evidence type="ECO:0000256" key="12">
    <source>
        <dbReference type="HAMAP-Rule" id="MF_00188"/>
    </source>
</evidence>
<evidence type="ECO:0000256" key="2">
    <source>
        <dbReference type="ARBA" id="ARBA00009779"/>
    </source>
</evidence>
<dbReference type="InterPro" id="IPR050083">
    <property type="entry name" value="HtpX_protease"/>
</dbReference>
<sequence length="289" mass="30463">MNALRTTFLLAGLTVLLVLVGNALGGTGGMVIALGFAVAMNFGSYWFSDRLVLKMHGAREAGADEAPELHGIVRELSQRAGLPMPKVYLMESATPNAFATGRNPTHAAVAATTGLMRLMNREELRGVLAHELAHVRHRDTLISAIAATFAGAIAMIANMAQWAMLFGGFRGNDNQGGGMLGGLAMMILAPIAATLIQLAVSRSREYAADAGGAEIAGSPRGLASALRKLEQANHAQPMQSAERNPASAHLFIVNPLSGASVSKLFSTHPATEERVRRLESMAPGTRARM</sequence>
<evidence type="ECO:0000256" key="5">
    <source>
        <dbReference type="ARBA" id="ARBA00022692"/>
    </source>
</evidence>
<dbReference type="AlphaFoldDB" id="A0A423PTD7"/>
<evidence type="ECO:0000256" key="10">
    <source>
        <dbReference type="ARBA" id="ARBA00023049"/>
    </source>
</evidence>
<feature type="transmembrane region" description="Helical" evidence="12">
    <location>
        <begin position="30"/>
        <end position="47"/>
    </location>
</feature>
<organism evidence="14 15">
    <name type="scientific">Salinisphaera orenii MK-B5</name>
    <dbReference type="NCBI Taxonomy" id="856730"/>
    <lineage>
        <taxon>Bacteria</taxon>
        <taxon>Pseudomonadati</taxon>
        <taxon>Pseudomonadota</taxon>
        <taxon>Gammaproteobacteria</taxon>
        <taxon>Salinisphaerales</taxon>
        <taxon>Salinisphaeraceae</taxon>
        <taxon>Salinisphaera</taxon>
    </lineage>
</organism>
<reference evidence="14 15" key="1">
    <citation type="submission" date="2013-10" db="EMBL/GenBank/DDBJ databases">
        <title>Salinisphaera orenii MK-B5 Genome Sequencing.</title>
        <authorList>
            <person name="Lai Q."/>
            <person name="Li C."/>
            <person name="Shao Z."/>
        </authorList>
    </citation>
    <scope>NUCLEOTIDE SEQUENCE [LARGE SCALE GENOMIC DNA]</scope>
    <source>
        <strain evidence="14 15">MK-B5</strain>
    </source>
</reference>
<keyword evidence="6 12" id="KW-0479">Metal-binding</keyword>
<dbReference type="GO" id="GO:0005886">
    <property type="term" value="C:plasma membrane"/>
    <property type="evidence" value="ECO:0007669"/>
    <property type="project" value="UniProtKB-SubCell"/>
</dbReference>
<dbReference type="Gene3D" id="3.30.2010.10">
    <property type="entry name" value="Metalloproteases ('zincins'), catalytic domain"/>
    <property type="match status" value="1"/>
</dbReference>
<feature type="binding site" evidence="12">
    <location>
        <position position="130"/>
    </location>
    <ligand>
        <name>Zn(2+)</name>
        <dbReference type="ChEBI" id="CHEBI:29105"/>
        <note>catalytic</note>
    </ligand>
</feature>
<dbReference type="GO" id="GO:0008270">
    <property type="term" value="F:zinc ion binding"/>
    <property type="evidence" value="ECO:0007669"/>
    <property type="project" value="UniProtKB-UniRule"/>
</dbReference>
<feature type="transmembrane region" description="Helical" evidence="12">
    <location>
        <begin position="141"/>
        <end position="160"/>
    </location>
</feature>
<keyword evidence="10 12" id="KW-0482">Metalloprotease</keyword>
<evidence type="ECO:0000256" key="3">
    <source>
        <dbReference type="ARBA" id="ARBA00022475"/>
    </source>
</evidence>
<keyword evidence="7 12" id="KW-0378">Hydrolase</keyword>
<feature type="binding site" evidence="12">
    <location>
        <position position="205"/>
    </location>
    <ligand>
        <name>Zn(2+)</name>
        <dbReference type="ChEBI" id="CHEBI:29105"/>
        <note>catalytic</note>
    </ligand>
</feature>
<keyword evidence="15" id="KW-1185">Reference proteome</keyword>
<proteinExistence type="inferred from homology"/>
<accession>A0A423PTD7</accession>
<evidence type="ECO:0000256" key="9">
    <source>
        <dbReference type="ARBA" id="ARBA00022989"/>
    </source>
</evidence>
<evidence type="ECO:0000256" key="8">
    <source>
        <dbReference type="ARBA" id="ARBA00022833"/>
    </source>
</evidence>
<evidence type="ECO:0000256" key="6">
    <source>
        <dbReference type="ARBA" id="ARBA00022723"/>
    </source>
</evidence>
<dbReference type="RefSeq" id="WP_123630469.1">
    <property type="nucleotide sequence ID" value="NZ_AYKH01000007.1"/>
</dbReference>
<dbReference type="GO" id="GO:0004222">
    <property type="term" value="F:metalloendopeptidase activity"/>
    <property type="evidence" value="ECO:0007669"/>
    <property type="project" value="UniProtKB-UniRule"/>
</dbReference>
<keyword evidence="8 12" id="KW-0862">Zinc</keyword>
<evidence type="ECO:0000256" key="1">
    <source>
        <dbReference type="ARBA" id="ARBA00004651"/>
    </source>
</evidence>
<evidence type="ECO:0000256" key="4">
    <source>
        <dbReference type="ARBA" id="ARBA00022670"/>
    </source>
</evidence>
<gene>
    <name evidence="12" type="primary">htpX</name>
    <name evidence="14" type="ORF">SAOR_04970</name>
</gene>
<dbReference type="GO" id="GO:0006508">
    <property type="term" value="P:proteolysis"/>
    <property type="evidence" value="ECO:0007669"/>
    <property type="project" value="UniProtKB-KW"/>
</dbReference>
<keyword evidence="11 12" id="KW-0472">Membrane</keyword>
<evidence type="ECO:0000313" key="15">
    <source>
        <dbReference type="Proteomes" id="UP000283993"/>
    </source>
</evidence>
<comment type="similarity">
    <text evidence="2 12">Belongs to the peptidase M48B family.</text>
</comment>
<dbReference type="NCBIfam" id="NF002826">
    <property type="entry name" value="PRK03001.1"/>
    <property type="match status" value="1"/>
</dbReference>
<keyword evidence="5 12" id="KW-0812">Transmembrane</keyword>
<dbReference type="EMBL" id="AYKH01000007">
    <property type="protein sequence ID" value="ROO28853.1"/>
    <property type="molecule type" value="Genomic_DNA"/>
</dbReference>
<keyword evidence="4 12" id="KW-0645">Protease</keyword>
<feature type="active site" evidence="12">
    <location>
        <position position="131"/>
    </location>
</feature>
<dbReference type="Pfam" id="PF01435">
    <property type="entry name" value="Peptidase_M48"/>
    <property type="match status" value="1"/>
</dbReference>
<comment type="cofactor">
    <cofactor evidence="12">
        <name>Zn(2+)</name>
        <dbReference type="ChEBI" id="CHEBI:29105"/>
    </cofactor>
    <text evidence="12">Binds 1 zinc ion per subunit.</text>
</comment>
<keyword evidence="9 12" id="KW-1133">Transmembrane helix</keyword>
<evidence type="ECO:0000256" key="11">
    <source>
        <dbReference type="ARBA" id="ARBA00023136"/>
    </source>
</evidence>
<feature type="domain" description="Peptidase M48" evidence="13">
    <location>
        <begin position="65"/>
        <end position="281"/>
    </location>
</feature>
<feature type="transmembrane region" description="Helical" evidence="12">
    <location>
        <begin position="180"/>
        <end position="200"/>
    </location>
</feature>
<dbReference type="InterPro" id="IPR022919">
    <property type="entry name" value="Pept_M48_protease_HtpX"/>
</dbReference>
<dbReference type="EC" id="3.4.24.-" evidence="12"/>